<evidence type="ECO:0000256" key="1">
    <source>
        <dbReference type="SAM" id="MobiDB-lite"/>
    </source>
</evidence>
<reference evidence="2" key="1">
    <citation type="journal article" date="2021" name="Mol. Plant Microbe Interact.">
        <title>Complete Genome Sequence of the Plant-Pathogenic Fungus Colletotrichum lupini.</title>
        <authorList>
            <person name="Baroncelli R."/>
            <person name="Pensec F."/>
            <person name="Da Lio D."/>
            <person name="Boufleur T."/>
            <person name="Vicente I."/>
            <person name="Sarrocco S."/>
            <person name="Picot A."/>
            <person name="Baraldi E."/>
            <person name="Sukno S."/>
            <person name="Thon M."/>
            <person name="Le Floch G."/>
        </authorList>
    </citation>
    <scope>NUCLEOTIDE SEQUENCE</scope>
    <source>
        <strain evidence="2">IMI 504893</strain>
    </source>
</reference>
<evidence type="ECO:0000313" key="2">
    <source>
        <dbReference type="EMBL" id="UQC85684.1"/>
    </source>
</evidence>
<organism evidence="2 3">
    <name type="scientific">Colletotrichum lupini</name>
    <dbReference type="NCBI Taxonomy" id="145971"/>
    <lineage>
        <taxon>Eukaryota</taxon>
        <taxon>Fungi</taxon>
        <taxon>Dikarya</taxon>
        <taxon>Ascomycota</taxon>
        <taxon>Pezizomycotina</taxon>
        <taxon>Sordariomycetes</taxon>
        <taxon>Hypocreomycetidae</taxon>
        <taxon>Glomerellales</taxon>
        <taxon>Glomerellaceae</taxon>
        <taxon>Colletotrichum</taxon>
        <taxon>Colletotrichum acutatum species complex</taxon>
    </lineage>
</organism>
<protein>
    <submittedName>
        <fullName evidence="2">Uncharacterized protein</fullName>
    </submittedName>
</protein>
<dbReference type="Proteomes" id="UP000830671">
    <property type="component" value="Chromosome 5"/>
</dbReference>
<dbReference type="EMBL" id="CP019477">
    <property type="protein sequence ID" value="UQC85684.1"/>
    <property type="molecule type" value="Genomic_DNA"/>
</dbReference>
<dbReference type="GeneID" id="73345161"/>
<dbReference type="RefSeq" id="XP_049147296.1">
    <property type="nucleotide sequence ID" value="XM_049290151.1"/>
</dbReference>
<dbReference type="AlphaFoldDB" id="A0A9Q8SY60"/>
<accession>A0A9Q8SY60</accession>
<dbReference type="KEGG" id="clup:CLUP02_11183"/>
<gene>
    <name evidence="2" type="ORF">CLUP02_11183</name>
</gene>
<evidence type="ECO:0000313" key="3">
    <source>
        <dbReference type="Proteomes" id="UP000830671"/>
    </source>
</evidence>
<feature type="region of interest" description="Disordered" evidence="1">
    <location>
        <begin position="136"/>
        <end position="163"/>
    </location>
</feature>
<proteinExistence type="predicted"/>
<sequence length="163" mass="17691">MAWAVKIGIWIFHSIDLLPTIQSHRFQARQFPSPCPDCPEAFYIQSKIVNSSYSQYSNTMKRAIIASSVDASLPSQQSFWSLNFGAVSFSAQSITHPSIHPHGHAATVGEGRTGVFSVSASVKMLLGLSSPFNLAKQERQGKGPCSPGARSPNSGHQDETPKF</sequence>
<keyword evidence="3" id="KW-1185">Reference proteome</keyword>
<name>A0A9Q8SY60_9PEZI</name>